<organism evidence="6 7">
    <name type="scientific">Formicincola oecophyllae</name>
    <dbReference type="NCBI Taxonomy" id="2558361"/>
    <lineage>
        <taxon>Bacteria</taxon>
        <taxon>Pseudomonadati</taxon>
        <taxon>Pseudomonadota</taxon>
        <taxon>Alphaproteobacteria</taxon>
        <taxon>Acetobacterales</taxon>
        <taxon>Acetobacteraceae</taxon>
        <taxon>Formicincola</taxon>
    </lineage>
</organism>
<accession>A0A4Y6UAW3</accession>
<dbReference type="Proteomes" id="UP000318709">
    <property type="component" value="Chromosome"/>
</dbReference>
<dbReference type="OrthoDB" id="9801695at2"/>
<keyword evidence="7" id="KW-1185">Reference proteome</keyword>
<evidence type="ECO:0000256" key="1">
    <source>
        <dbReference type="ARBA" id="ARBA00007734"/>
    </source>
</evidence>
<dbReference type="SUPFAM" id="SSF110997">
    <property type="entry name" value="Sporulation related repeat"/>
    <property type="match status" value="1"/>
</dbReference>
<evidence type="ECO:0000313" key="6">
    <source>
        <dbReference type="EMBL" id="QDH13597.1"/>
    </source>
</evidence>
<dbReference type="InterPro" id="IPR007730">
    <property type="entry name" value="SPOR-like_dom"/>
</dbReference>
<dbReference type="AlphaFoldDB" id="A0A4Y6UAW3"/>
<feature type="region of interest" description="Disordered" evidence="3">
    <location>
        <begin position="227"/>
        <end position="253"/>
    </location>
</feature>
<evidence type="ECO:0000256" key="2">
    <source>
        <dbReference type="ARBA" id="ARBA00009387"/>
    </source>
</evidence>
<feature type="compositionally biased region" description="Low complexity" evidence="3">
    <location>
        <begin position="241"/>
        <end position="253"/>
    </location>
</feature>
<feature type="region of interest" description="Disordered" evidence="3">
    <location>
        <begin position="1"/>
        <end position="20"/>
    </location>
</feature>
<comment type="similarity">
    <text evidence="2">Belongs to the virb1 family.</text>
</comment>
<dbReference type="InterPro" id="IPR036680">
    <property type="entry name" value="SPOR-like_sf"/>
</dbReference>
<dbReference type="PANTHER" id="PTHR37423">
    <property type="entry name" value="SOLUBLE LYTIC MUREIN TRANSGLYCOSYLASE-RELATED"/>
    <property type="match status" value="1"/>
</dbReference>
<evidence type="ECO:0000313" key="7">
    <source>
        <dbReference type="Proteomes" id="UP000318709"/>
    </source>
</evidence>
<dbReference type="PANTHER" id="PTHR37423:SF2">
    <property type="entry name" value="MEMBRANE-BOUND LYTIC MUREIN TRANSGLYCOSYLASE C"/>
    <property type="match status" value="1"/>
</dbReference>
<sequence length="433" mass="46533">MSHTAMAGQQPRSDSIRPSPAPAVTSLPCLLALALLAALMGLGGCSSNYDGGQPLLDEQAQYQARAHHYYAAPGSSSDPWGPYIREASQRFDVPEAWIRAVIHQESGGHVFDRNGNFITSAPGAMGLMQLMPPSYEELRNEYNLGDDAYDPHDNIMAGTAYIRQMYDIYGSPGFLAAYNDGPGNVDRYLRNNKPLPRETRRYVAIIGRQIAGISPVHVSDADLKVARHDGRARTGSDNDSDSSYAAYDGPTPSTSSSAAAVRAAWAAREQGGGAAPAYSSTYADNSAYNDSYNGGSSSGAYTPTPTYTPPTYGHRAFRQPLYRHAVTTRATRIGHQTVRMPATAWKPPPQKTASGNWSVQVGSYLKRAQAQQAVAGARRYGVPGQASITSVRVKGKTYWRARIGGLSGQQAARSCRQMAGHQTCLAVPPSAHF</sequence>
<keyword evidence="4" id="KW-1133">Transmembrane helix</keyword>
<evidence type="ECO:0000256" key="3">
    <source>
        <dbReference type="SAM" id="MobiDB-lite"/>
    </source>
</evidence>
<evidence type="ECO:0000259" key="5">
    <source>
        <dbReference type="PROSITE" id="PS51724"/>
    </source>
</evidence>
<feature type="compositionally biased region" description="Basic and acidic residues" evidence="3">
    <location>
        <begin position="227"/>
        <end position="236"/>
    </location>
</feature>
<dbReference type="InterPro" id="IPR023346">
    <property type="entry name" value="Lysozyme-like_dom_sf"/>
</dbReference>
<gene>
    <name evidence="6" type="ORF">E3E12_04635</name>
</gene>
<reference evidence="6 7" key="1">
    <citation type="submission" date="2019-03" db="EMBL/GenBank/DDBJ databases">
        <title>The complete genome sequence of Swingsia_sp. F3b2 LMG30590(T).</title>
        <authorList>
            <person name="Chua K.-O."/>
            <person name="Chan K.-G."/>
            <person name="See-Too W.-S."/>
        </authorList>
    </citation>
    <scope>NUCLEOTIDE SEQUENCE [LARGE SCALE GENOMIC DNA]</scope>
    <source>
        <strain evidence="6 7">F3b2</strain>
    </source>
</reference>
<feature type="domain" description="SPOR" evidence="5">
    <location>
        <begin position="351"/>
        <end position="432"/>
    </location>
</feature>
<dbReference type="InterPro" id="IPR008258">
    <property type="entry name" value="Transglycosylase_SLT_dom_1"/>
</dbReference>
<dbReference type="CDD" id="cd00254">
    <property type="entry name" value="LT-like"/>
    <property type="match status" value="1"/>
</dbReference>
<dbReference type="Gene3D" id="1.10.530.10">
    <property type="match status" value="1"/>
</dbReference>
<dbReference type="KEGG" id="swf:E3E12_04635"/>
<evidence type="ECO:0000256" key="4">
    <source>
        <dbReference type="SAM" id="Phobius"/>
    </source>
</evidence>
<dbReference type="Pfam" id="PF01464">
    <property type="entry name" value="SLT"/>
    <property type="match status" value="1"/>
</dbReference>
<dbReference type="EMBL" id="CP038231">
    <property type="protein sequence ID" value="QDH13597.1"/>
    <property type="molecule type" value="Genomic_DNA"/>
</dbReference>
<name>A0A4Y6UAW3_9PROT</name>
<dbReference type="PROSITE" id="PS51724">
    <property type="entry name" value="SPOR"/>
    <property type="match status" value="1"/>
</dbReference>
<dbReference type="GO" id="GO:0042834">
    <property type="term" value="F:peptidoglycan binding"/>
    <property type="evidence" value="ECO:0007669"/>
    <property type="project" value="InterPro"/>
</dbReference>
<comment type="similarity">
    <text evidence="1">Belongs to the transglycosylase Slt family.</text>
</comment>
<dbReference type="Gene3D" id="3.30.70.1070">
    <property type="entry name" value="Sporulation related repeat"/>
    <property type="match status" value="1"/>
</dbReference>
<dbReference type="SUPFAM" id="SSF53955">
    <property type="entry name" value="Lysozyme-like"/>
    <property type="match status" value="1"/>
</dbReference>
<keyword evidence="4" id="KW-0812">Transmembrane</keyword>
<proteinExistence type="inferred from homology"/>
<feature type="transmembrane region" description="Helical" evidence="4">
    <location>
        <begin position="21"/>
        <end position="43"/>
    </location>
</feature>
<protein>
    <submittedName>
        <fullName evidence="6">Lytic transglycosylase domain-containing protein</fullName>
    </submittedName>
</protein>
<dbReference type="Pfam" id="PF05036">
    <property type="entry name" value="SPOR"/>
    <property type="match status" value="1"/>
</dbReference>
<keyword evidence="4" id="KW-0472">Membrane</keyword>